<feature type="transmembrane region" description="Helical" evidence="6">
    <location>
        <begin position="233"/>
        <end position="253"/>
    </location>
</feature>
<dbReference type="InterPro" id="IPR036259">
    <property type="entry name" value="MFS_trans_sf"/>
</dbReference>
<dbReference type="Gene3D" id="1.20.1720.10">
    <property type="entry name" value="Multidrug resistance protein D"/>
    <property type="match status" value="1"/>
</dbReference>
<keyword evidence="5" id="KW-0046">Antibiotic resistance</keyword>
<dbReference type="PROSITE" id="PS50850">
    <property type="entry name" value="MFS"/>
    <property type="match status" value="1"/>
</dbReference>
<keyword evidence="2 6" id="KW-0812">Transmembrane</keyword>
<evidence type="ECO:0000256" key="1">
    <source>
        <dbReference type="ARBA" id="ARBA00004651"/>
    </source>
</evidence>
<feature type="transmembrane region" description="Helical" evidence="6">
    <location>
        <begin position="472"/>
        <end position="489"/>
    </location>
</feature>
<dbReference type="CDD" id="cd17321">
    <property type="entry name" value="MFS_MMR_MDR_like"/>
    <property type="match status" value="1"/>
</dbReference>
<dbReference type="Gene3D" id="1.20.1250.20">
    <property type="entry name" value="MFS general substrate transporter like domains"/>
    <property type="match status" value="1"/>
</dbReference>
<reference evidence="8 9" key="1">
    <citation type="submission" date="2016-09" db="EMBL/GenBank/DDBJ databases">
        <title>Streptomyces platensis DSM40041, a candidate organism with high potential of specific P450 cytochromes.</title>
        <authorList>
            <person name="Grumaz C."/>
            <person name="Vainshtein Y."/>
            <person name="Kirstahler P."/>
            <person name="Sohn K."/>
        </authorList>
    </citation>
    <scope>NUCLEOTIDE SEQUENCE [LARGE SCALE GENOMIC DNA]</scope>
    <source>
        <strain evidence="8 9">DSM 40041</strain>
    </source>
</reference>
<feature type="transmembrane region" description="Helical" evidence="6">
    <location>
        <begin position="400"/>
        <end position="418"/>
    </location>
</feature>
<evidence type="ECO:0000256" key="2">
    <source>
        <dbReference type="ARBA" id="ARBA00022692"/>
    </source>
</evidence>
<organism evidence="8 9">
    <name type="scientific">Streptomyces platensis</name>
    <dbReference type="NCBI Taxonomy" id="58346"/>
    <lineage>
        <taxon>Bacteria</taxon>
        <taxon>Bacillati</taxon>
        <taxon>Actinomycetota</taxon>
        <taxon>Actinomycetes</taxon>
        <taxon>Kitasatosporales</taxon>
        <taxon>Streptomycetaceae</taxon>
        <taxon>Streptomyces</taxon>
    </lineage>
</organism>
<feature type="transmembrane region" description="Helical" evidence="6">
    <location>
        <begin position="367"/>
        <end position="388"/>
    </location>
</feature>
<keyword evidence="9" id="KW-1185">Reference proteome</keyword>
<dbReference type="PANTHER" id="PTHR42718:SF39">
    <property type="entry name" value="ACTINORHODIN TRANSPORTER-RELATED"/>
    <property type="match status" value="1"/>
</dbReference>
<evidence type="ECO:0000256" key="4">
    <source>
        <dbReference type="ARBA" id="ARBA00023136"/>
    </source>
</evidence>
<feature type="transmembrane region" description="Helical" evidence="6">
    <location>
        <begin position="139"/>
        <end position="159"/>
    </location>
</feature>
<dbReference type="InterPro" id="IPR020846">
    <property type="entry name" value="MFS_dom"/>
</dbReference>
<feature type="transmembrane region" description="Helical" evidence="6">
    <location>
        <begin position="334"/>
        <end position="355"/>
    </location>
</feature>
<dbReference type="Pfam" id="PF07690">
    <property type="entry name" value="MFS_1"/>
    <property type="match status" value="1"/>
</dbReference>
<feature type="transmembrane region" description="Helical" evidence="6">
    <location>
        <begin position="509"/>
        <end position="532"/>
    </location>
</feature>
<feature type="transmembrane region" description="Helical" evidence="6">
    <location>
        <begin position="108"/>
        <end position="127"/>
    </location>
</feature>
<accession>A0ABX3XQL8</accession>
<protein>
    <submittedName>
        <fullName evidence="8">Multidrug resistance protein stp</fullName>
    </submittedName>
</protein>
<keyword evidence="3 6" id="KW-1133">Transmembrane helix</keyword>
<name>A0ABX3XQL8_STRPT</name>
<dbReference type="InterPro" id="IPR011701">
    <property type="entry name" value="MFS"/>
</dbReference>
<feature type="transmembrane region" description="Helical" evidence="6">
    <location>
        <begin position="74"/>
        <end position="96"/>
    </location>
</feature>
<feature type="transmembrane region" description="Helical" evidence="6">
    <location>
        <begin position="430"/>
        <end position="451"/>
    </location>
</feature>
<comment type="subcellular location">
    <subcellularLocation>
        <location evidence="1">Cell membrane</location>
        <topology evidence="1">Multi-pass membrane protein</topology>
    </subcellularLocation>
</comment>
<gene>
    <name evidence="8" type="primary">stp_16</name>
    <name evidence="8" type="ORF">BG653_05529</name>
</gene>
<evidence type="ECO:0000313" key="8">
    <source>
        <dbReference type="EMBL" id="OSY40247.1"/>
    </source>
</evidence>
<evidence type="ECO:0000313" key="9">
    <source>
        <dbReference type="Proteomes" id="UP000194225"/>
    </source>
</evidence>
<comment type="caution">
    <text evidence="8">The sequence shown here is derived from an EMBL/GenBank/DDBJ whole genome shotgun (WGS) entry which is preliminary data.</text>
</comment>
<evidence type="ECO:0000256" key="3">
    <source>
        <dbReference type="ARBA" id="ARBA00022989"/>
    </source>
</evidence>
<dbReference type="EMBL" id="MIGA01000047">
    <property type="protein sequence ID" value="OSY40247.1"/>
    <property type="molecule type" value="Genomic_DNA"/>
</dbReference>
<evidence type="ECO:0000259" key="7">
    <source>
        <dbReference type="PROSITE" id="PS50850"/>
    </source>
</evidence>
<evidence type="ECO:0000256" key="6">
    <source>
        <dbReference type="SAM" id="Phobius"/>
    </source>
</evidence>
<dbReference type="PANTHER" id="PTHR42718">
    <property type="entry name" value="MAJOR FACILITATOR SUPERFAMILY MULTIDRUG TRANSPORTER MFSC"/>
    <property type="match status" value="1"/>
</dbReference>
<evidence type="ECO:0000256" key="5">
    <source>
        <dbReference type="ARBA" id="ARBA00023251"/>
    </source>
</evidence>
<proteinExistence type="predicted"/>
<dbReference type="Proteomes" id="UP000194225">
    <property type="component" value="Unassembled WGS sequence"/>
</dbReference>
<feature type="domain" description="Major facilitator superfamily (MFS) profile" evidence="7">
    <location>
        <begin position="74"/>
        <end position="536"/>
    </location>
</feature>
<feature type="transmembrane region" description="Helical" evidence="6">
    <location>
        <begin position="265"/>
        <end position="284"/>
    </location>
</feature>
<sequence length="536" mass="54642">MRDAVTPCQIPPVPGSLDIWYPNPPAVIIAAMSEMTQDRRPGSGRISAAESVDDGTVYRKPVAPNAKRPRHTGILLVILGAVFMALLDATVVNVATPTMRTDLDTTGSALQLIVSGYTISYAALLITGARLGARHGFRTVFLAGLATFTLASFGCGLAPGAGVLIAARVVQGIGAGLMVPQIYSLIQLTFEGPARARALSLYAAVIAVAVVVGQVAGGLLVSADLFGTGWRPVFLINVPVGLALLAAAVRLLPAGAPPSAKGLDLPGLVTLTATLLLLVVPLVLGHEQHWPLWTTLCLSAVVPMAVVFVLVERGVARRGGAPLVPGRVLRSKDLVCGAAALFFGMAGYAGFLFSFSQHLQSGLGESATHAGLAFAPLAVGIATGSLTWQKLPARWHLPMIAAACALTAAGYLGIGWALRTGGHGGLVLPALQLLWGLGLGYTTSPLLTLALSRIEPADASDASGVLTTVPQLAQVVGVAAYGSVFLALADRPGTAGAAGAPSAVVSAQALYATALPAAAGALLGALALLPLLRTRR</sequence>
<dbReference type="SUPFAM" id="SSF103473">
    <property type="entry name" value="MFS general substrate transporter"/>
    <property type="match status" value="1"/>
</dbReference>
<feature type="transmembrane region" description="Helical" evidence="6">
    <location>
        <begin position="290"/>
        <end position="311"/>
    </location>
</feature>
<feature type="transmembrane region" description="Helical" evidence="6">
    <location>
        <begin position="165"/>
        <end position="186"/>
    </location>
</feature>
<keyword evidence="4 6" id="KW-0472">Membrane</keyword>
<feature type="transmembrane region" description="Helical" evidence="6">
    <location>
        <begin position="198"/>
        <end position="221"/>
    </location>
</feature>